<feature type="compositionally biased region" description="Low complexity" evidence="3">
    <location>
        <begin position="269"/>
        <end position="279"/>
    </location>
</feature>
<dbReference type="PRINTS" id="PR00793">
    <property type="entry name" value="PROAMNOPTASE"/>
</dbReference>
<feature type="region of interest" description="Disordered" evidence="3">
    <location>
        <begin position="106"/>
        <end position="332"/>
    </location>
</feature>
<sequence>MADAVAEGSRLGKMAIQADAAADYKNAYALYQECLKLYVEALKTETQEDRVDWTHEQILIRFERLAELNAWYKRKNMLDSTWLELDDLRDRLETVAPKISTKLRKFSYIPPPQQSSATPVQPPDTAPASAVTSQTPVSSGYQQSTPVSETQQKPPPGPYPNNVATPTSNASSTTPTGPPYQGQQQVHLPGPQQPGPQQQQQPEPQPHSNSQAQQYSPQNNAIPPNPALYNGVSEHDRKPSITAPGGHQVPQPQGLGYVHPGTTNGASSPQQYPQPNNPQHPSGNYGTAGPGQYGQGPYENTQANSPNAYPPNNQHPDQVARQGQFPPHQDPRTYLLTPFLRLTAPVKMYHCYGAAQRYRGGAEGWNIEIKDGSKNPIYYLYGLKQANAPLVEMSLHREDGKKTRCMDIYTPLREGRQNYNLGDMAYKHYLPTPVDIYSQGEAQPNGARRRIFTFSGRRFMWKPDAQGSSTLVNESLFEIDDGPGGFRPTQNGLLGDGKPLETKLAWYENTMARKKLGRINVVAGLELFIEEIFLGTMLGHLWNLSISEHFFTVPLDYTKPDGHKITIFARVVKDNEDAAKPRRAVKSADPEKAKEKKEDDGPYLCYLNGGPGFNNASPKAEHIAKFVDKGYSVVLMDQRGTGLSECICPENIPGATTEEKAEYVSNFRADNIVRDCEFIREQLLGKDESWSLAGQSFGGFCIATYLSIAPDHLVEAFMFGGIPPIGESTPDQIYTNLYNKVKARNLVYYKKYPNDVERVKEIASFLSKDTVSLPGGGTLSLDRFRGLGISFGMHGGIDTIHGLVVRIHDDIRRFGKILTPTLLKVEENQDFDYALLYCILHESIYCQHGNSSRWSANREPRQLADPRLQSYDVHQKASSGRTGLDSALFFTGEMVYESMLDDYAVLRQVKDVANALAERKWEGRLYDLNQLAVNTVPVYAATYMDDMYVDFELTRVFAGITGNFHEFVTNSMHHNAVSAKTSEVIGKLWELRKGCPD</sequence>
<feature type="domain" description="AB hydrolase-1" evidence="4">
    <location>
        <begin position="604"/>
        <end position="724"/>
    </location>
</feature>
<evidence type="ECO:0000256" key="1">
    <source>
        <dbReference type="ARBA" id="ARBA00010088"/>
    </source>
</evidence>
<dbReference type="Gene3D" id="1.20.58.80">
    <property type="entry name" value="Phosphotransferase system, lactose/cellobiose-type IIA subunit"/>
    <property type="match status" value="1"/>
</dbReference>
<feature type="compositionally biased region" description="Polar residues" evidence="3">
    <location>
        <begin position="207"/>
        <end position="222"/>
    </location>
</feature>
<keyword evidence="2" id="KW-0378">Hydrolase</keyword>
<protein>
    <recommendedName>
        <fullName evidence="4">AB hydrolase-1 domain-containing protein</fullName>
    </recommendedName>
</protein>
<evidence type="ECO:0000313" key="6">
    <source>
        <dbReference type="Proteomes" id="UP001221413"/>
    </source>
</evidence>
<organism evidence="5 6">
    <name type="scientific">Drechslerella dactyloides</name>
    <name type="common">Nematode-trapping fungus</name>
    <name type="synonym">Arthrobotrys dactyloides</name>
    <dbReference type="NCBI Taxonomy" id="74499"/>
    <lineage>
        <taxon>Eukaryota</taxon>
        <taxon>Fungi</taxon>
        <taxon>Dikarya</taxon>
        <taxon>Ascomycota</taxon>
        <taxon>Pezizomycotina</taxon>
        <taxon>Orbiliomycetes</taxon>
        <taxon>Orbiliales</taxon>
        <taxon>Orbiliaceae</taxon>
        <taxon>Drechslerella</taxon>
    </lineage>
</organism>
<dbReference type="SUPFAM" id="SSF116846">
    <property type="entry name" value="MIT domain"/>
    <property type="match status" value="1"/>
</dbReference>
<feature type="compositionally biased region" description="Polar residues" evidence="3">
    <location>
        <begin position="298"/>
        <end position="316"/>
    </location>
</feature>
<dbReference type="PANTHER" id="PTHR43248:SF2">
    <property type="entry name" value="PROLYL AMINOPEPTIDASE"/>
    <property type="match status" value="1"/>
</dbReference>
<dbReference type="AlphaFoldDB" id="A0AAD6IX76"/>
<comment type="similarity">
    <text evidence="1">Belongs to the peptidase S33 family.</text>
</comment>
<dbReference type="SUPFAM" id="SSF53474">
    <property type="entry name" value="alpha/beta-Hydrolases"/>
    <property type="match status" value="1"/>
</dbReference>
<dbReference type="PANTHER" id="PTHR43248">
    <property type="entry name" value="2-SUCCINYL-6-HYDROXY-2,4-CYCLOHEXADIENE-1-CARBOXYLATE SYNTHASE"/>
    <property type="match status" value="1"/>
</dbReference>
<dbReference type="Proteomes" id="UP001221413">
    <property type="component" value="Unassembled WGS sequence"/>
</dbReference>
<comment type="caution">
    <text evidence="5">The sequence shown here is derived from an EMBL/GenBank/DDBJ whole genome shotgun (WGS) entry which is preliminary data.</text>
</comment>
<evidence type="ECO:0000313" key="5">
    <source>
        <dbReference type="EMBL" id="KAJ6260338.1"/>
    </source>
</evidence>
<dbReference type="InterPro" id="IPR029058">
    <property type="entry name" value="AB_hydrolase_fold"/>
</dbReference>
<evidence type="ECO:0000256" key="2">
    <source>
        <dbReference type="ARBA" id="ARBA00022801"/>
    </source>
</evidence>
<dbReference type="EMBL" id="JAQGDS010000005">
    <property type="protein sequence ID" value="KAJ6260338.1"/>
    <property type="molecule type" value="Genomic_DNA"/>
</dbReference>
<dbReference type="Pfam" id="PF00561">
    <property type="entry name" value="Abhydrolase_1"/>
    <property type="match status" value="1"/>
</dbReference>
<dbReference type="GO" id="GO:0006508">
    <property type="term" value="P:proteolysis"/>
    <property type="evidence" value="ECO:0007669"/>
    <property type="project" value="InterPro"/>
</dbReference>
<dbReference type="InterPro" id="IPR036181">
    <property type="entry name" value="MIT_dom_sf"/>
</dbReference>
<evidence type="ECO:0000256" key="3">
    <source>
        <dbReference type="SAM" id="MobiDB-lite"/>
    </source>
</evidence>
<evidence type="ECO:0000259" key="4">
    <source>
        <dbReference type="Pfam" id="PF00561"/>
    </source>
</evidence>
<proteinExistence type="inferred from homology"/>
<reference evidence="5" key="1">
    <citation type="submission" date="2023-01" db="EMBL/GenBank/DDBJ databases">
        <title>The chitinases involved in constricting ring structure development in the nematode-trapping fungus Drechslerella dactyloides.</title>
        <authorList>
            <person name="Wang R."/>
            <person name="Zhang L."/>
            <person name="Tang P."/>
            <person name="Li S."/>
            <person name="Liang L."/>
        </authorList>
    </citation>
    <scope>NUCLEOTIDE SEQUENCE</scope>
    <source>
        <strain evidence="5">YMF1.00031</strain>
    </source>
</reference>
<dbReference type="InterPro" id="IPR051601">
    <property type="entry name" value="Serine_prot/Carboxylest_S33"/>
</dbReference>
<keyword evidence="6" id="KW-1185">Reference proteome</keyword>
<gene>
    <name evidence="5" type="ORF">Dda_4564</name>
</gene>
<feature type="compositionally biased region" description="Polar residues" evidence="3">
    <location>
        <begin position="130"/>
        <end position="152"/>
    </location>
</feature>
<dbReference type="Gene3D" id="3.40.50.1820">
    <property type="entry name" value="alpha/beta hydrolase"/>
    <property type="match status" value="1"/>
</dbReference>
<accession>A0AAD6IX76</accession>
<feature type="compositionally biased region" description="Low complexity" evidence="3">
    <location>
        <begin position="165"/>
        <end position="202"/>
    </location>
</feature>
<dbReference type="GO" id="GO:0008233">
    <property type="term" value="F:peptidase activity"/>
    <property type="evidence" value="ECO:0007669"/>
    <property type="project" value="InterPro"/>
</dbReference>
<dbReference type="InterPro" id="IPR002410">
    <property type="entry name" value="Peptidase_S33"/>
</dbReference>
<dbReference type="InterPro" id="IPR000073">
    <property type="entry name" value="AB_hydrolase_1"/>
</dbReference>
<name>A0AAD6IX76_DREDA</name>